<dbReference type="SUPFAM" id="SSF57701">
    <property type="entry name" value="Zn2/Cys6 DNA-binding domain"/>
    <property type="match status" value="1"/>
</dbReference>
<dbReference type="HOGENOM" id="CLU_562663_0_0_1"/>
<dbReference type="GeneID" id="20673224"/>
<dbReference type="GO" id="GO:0000981">
    <property type="term" value="F:DNA-binding transcription factor activity, RNA polymerase II-specific"/>
    <property type="evidence" value="ECO:0007669"/>
    <property type="project" value="InterPro"/>
</dbReference>
<accession>W4KLC9</accession>
<dbReference type="InParanoid" id="W4KLC9"/>
<dbReference type="PANTHER" id="PTHR47783:SF1">
    <property type="entry name" value="ZN(II)2CYS6 TRANSCRIPTION FACTOR (EUROFUNG)"/>
    <property type="match status" value="1"/>
</dbReference>
<dbReference type="PANTHER" id="PTHR47783">
    <property type="entry name" value="ZN(II)2CYS6 TRANSCRIPTION FACTOR (EUROFUNG)-RELATED"/>
    <property type="match status" value="1"/>
</dbReference>
<dbReference type="RefSeq" id="XP_009542933.1">
    <property type="nucleotide sequence ID" value="XM_009544638.1"/>
</dbReference>
<evidence type="ECO:0000313" key="3">
    <source>
        <dbReference type="EMBL" id="ETW86165.1"/>
    </source>
</evidence>
<dbReference type="SMART" id="SM00066">
    <property type="entry name" value="GAL4"/>
    <property type="match status" value="1"/>
</dbReference>
<dbReference type="InterPro" id="IPR001138">
    <property type="entry name" value="Zn2Cys6_DnaBD"/>
</dbReference>
<dbReference type="PROSITE" id="PS00463">
    <property type="entry name" value="ZN2_CY6_FUNGAL_1"/>
    <property type="match status" value="1"/>
</dbReference>
<feature type="region of interest" description="Disordered" evidence="1">
    <location>
        <begin position="176"/>
        <end position="227"/>
    </location>
</feature>
<organism evidence="3 4">
    <name type="scientific">Heterobasidion irregulare (strain TC 32-1)</name>
    <dbReference type="NCBI Taxonomy" id="747525"/>
    <lineage>
        <taxon>Eukaryota</taxon>
        <taxon>Fungi</taxon>
        <taxon>Dikarya</taxon>
        <taxon>Basidiomycota</taxon>
        <taxon>Agaricomycotina</taxon>
        <taxon>Agaricomycetes</taxon>
        <taxon>Russulales</taxon>
        <taxon>Bondarzewiaceae</taxon>
        <taxon>Heterobasidion</taxon>
        <taxon>Heterobasidion annosum species complex</taxon>
    </lineage>
</organism>
<dbReference type="Gene3D" id="4.10.240.10">
    <property type="entry name" value="Zn(2)-C6 fungal-type DNA-binding domain"/>
    <property type="match status" value="1"/>
</dbReference>
<evidence type="ECO:0000313" key="4">
    <source>
        <dbReference type="Proteomes" id="UP000030671"/>
    </source>
</evidence>
<dbReference type="AlphaFoldDB" id="W4KLC9"/>
<dbReference type="InterPro" id="IPR036864">
    <property type="entry name" value="Zn2-C6_fun-type_DNA-bd_sf"/>
</dbReference>
<dbReference type="PROSITE" id="PS50048">
    <property type="entry name" value="ZN2_CY6_FUNGAL_2"/>
    <property type="match status" value="1"/>
</dbReference>
<name>W4KLC9_HETIT</name>
<feature type="compositionally biased region" description="Low complexity" evidence="1">
    <location>
        <begin position="356"/>
        <end position="373"/>
    </location>
</feature>
<evidence type="ECO:0000259" key="2">
    <source>
        <dbReference type="PROSITE" id="PS50048"/>
    </source>
</evidence>
<sequence length="485" mass="52696">MLPFLQPTPASCSTVFSRPIHPLEVFPSPSSQCSRRRDVHPFPLDSPFFQPNPTLFPSTNLHPYNFTRLDSSTVYPSPRGWSGDHKANTAQLYAPSCSPQRSISPNTPALVREGCVDGVGTQNVILSNCSSKPAQRKRTVHACSKCRERKSKCSGDRPVCQRCSLRGLLCTYREHDRPRARGPNKTRPRATSSSAELCKDRIISEGSGESTNRPAREYGTFPRSKSPHFIHSDVRNYASSDLSQASSVATSAIASEAQSPLTSLPGSRRPSLSSQMAMFIDGQLDEGLRTHPCRPNFVHAPSAFDVDFDNIDGHISYSDSLAAASSFSCSSASSHEDSAPVPRIYDLETALAAMADAASTPSNSSTSETPSPTYHESAAPSPESVMLCLPMRMDQIQADLPTYTYIADENSVDLSIPRVYSTDQITDSLLPIHQTACMEYPSLSQSSSGCGVALSSMPQPSNLMAQCDEHITSFDQLATFTQNIL</sequence>
<gene>
    <name evidence="3" type="ORF">HETIRDRAFT_415132</name>
</gene>
<proteinExistence type="predicted"/>
<evidence type="ECO:0000256" key="1">
    <source>
        <dbReference type="SAM" id="MobiDB-lite"/>
    </source>
</evidence>
<dbReference type="Pfam" id="PF00172">
    <property type="entry name" value="Zn_clus"/>
    <property type="match status" value="1"/>
</dbReference>
<feature type="domain" description="Zn(2)-C6 fungal-type" evidence="2">
    <location>
        <begin position="142"/>
        <end position="172"/>
    </location>
</feature>
<dbReference type="EMBL" id="KI925455">
    <property type="protein sequence ID" value="ETW86165.1"/>
    <property type="molecule type" value="Genomic_DNA"/>
</dbReference>
<keyword evidence="4" id="KW-1185">Reference proteome</keyword>
<dbReference type="CDD" id="cd00067">
    <property type="entry name" value="GAL4"/>
    <property type="match status" value="1"/>
</dbReference>
<dbReference type="Proteomes" id="UP000030671">
    <property type="component" value="Unassembled WGS sequence"/>
</dbReference>
<protein>
    <recommendedName>
        <fullName evidence="2">Zn(2)-C6 fungal-type domain-containing protein</fullName>
    </recommendedName>
</protein>
<feature type="region of interest" description="Disordered" evidence="1">
    <location>
        <begin position="356"/>
        <end position="380"/>
    </location>
</feature>
<dbReference type="KEGG" id="hir:HETIRDRAFT_415132"/>
<dbReference type="OrthoDB" id="2441642at2759"/>
<reference evidence="3 4" key="1">
    <citation type="journal article" date="2012" name="New Phytol.">
        <title>Insight into trade-off between wood decay and parasitism from the genome of a fungal forest pathogen.</title>
        <authorList>
            <person name="Olson A."/>
            <person name="Aerts A."/>
            <person name="Asiegbu F."/>
            <person name="Belbahri L."/>
            <person name="Bouzid O."/>
            <person name="Broberg A."/>
            <person name="Canback B."/>
            <person name="Coutinho P.M."/>
            <person name="Cullen D."/>
            <person name="Dalman K."/>
            <person name="Deflorio G."/>
            <person name="van Diepen L.T."/>
            <person name="Dunand C."/>
            <person name="Duplessis S."/>
            <person name="Durling M."/>
            <person name="Gonthier P."/>
            <person name="Grimwood J."/>
            <person name="Fossdal C.G."/>
            <person name="Hansson D."/>
            <person name="Henrissat B."/>
            <person name="Hietala A."/>
            <person name="Himmelstrand K."/>
            <person name="Hoffmeister D."/>
            <person name="Hogberg N."/>
            <person name="James T.Y."/>
            <person name="Karlsson M."/>
            <person name="Kohler A."/>
            <person name="Kues U."/>
            <person name="Lee Y.H."/>
            <person name="Lin Y.C."/>
            <person name="Lind M."/>
            <person name="Lindquist E."/>
            <person name="Lombard V."/>
            <person name="Lucas S."/>
            <person name="Lunden K."/>
            <person name="Morin E."/>
            <person name="Murat C."/>
            <person name="Park J."/>
            <person name="Raffaello T."/>
            <person name="Rouze P."/>
            <person name="Salamov A."/>
            <person name="Schmutz J."/>
            <person name="Solheim H."/>
            <person name="Stahlberg J."/>
            <person name="Velez H."/>
            <person name="de Vries R.P."/>
            <person name="Wiebenga A."/>
            <person name="Woodward S."/>
            <person name="Yakovlev I."/>
            <person name="Garbelotto M."/>
            <person name="Martin F."/>
            <person name="Grigoriev I.V."/>
            <person name="Stenlid J."/>
        </authorList>
    </citation>
    <scope>NUCLEOTIDE SEQUENCE [LARGE SCALE GENOMIC DNA]</scope>
    <source>
        <strain evidence="3 4">TC 32-1</strain>
    </source>
</reference>
<dbReference type="GO" id="GO:0008270">
    <property type="term" value="F:zinc ion binding"/>
    <property type="evidence" value="ECO:0007669"/>
    <property type="project" value="InterPro"/>
</dbReference>